<feature type="region of interest" description="Disordered" evidence="1">
    <location>
        <begin position="245"/>
        <end position="264"/>
    </location>
</feature>
<feature type="compositionally biased region" description="Basic residues" evidence="1">
    <location>
        <begin position="245"/>
        <end position="261"/>
    </location>
</feature>
<reference evidence="2" key="1">
    <citation type="journal article" date="2020" name="Stud. Mycol.">
        <title>101 Dothideomycetes genomes: a test case for predicting lifestyles and emergence of pathogens.</title>
        <authorList>
            <person name="Haridas S."/>
            <person name="Albert R."/>
            <person name="Binder M."/>
            <person name="Bloem J."/>
            <person name="Labutti K."/>
            <person name="Salamov A."/>
            <person name="Andreopoulos B."/>
            <person name="Baker S."/>
            <person name="Barry K."/>
            <person name="Bills G."/>
            <person name="Bluhm B."/>
            <person name="Cannon C."/>
            <person name="Castanera R."/>
            <person name="Culley D."/>
            <person name="Daum C."/>
            <person name="Ezra D."/>
            <person name="Gonzalez J."/>
            <person name="Henrissat B."/>
            <person name="Kuo A."/>
            <person name="Liang C."/>
            <person name="Lipzen A."/>
            <person name="Lutzoni F."/>
            <person name="Magnuson J."/>
            <person name="Mondo S."/>
            <person name="Nolan M."/>
            <person name="Ohm R."/>
            <person name="Pangilinan J."/>
            <person name="Park H.-J."/>
            <person name="Ramirez L."/>
            <person name="Alfaro M."/>
            <person name="Sun H."/>
            <person name="Tritt A."/>
            <person name="Yoshinaga Y."/>
            <person name="Zwiers L.-H."/>
            <person name="Turgeon B."/>
            <person name="Goodwin S."/>
            <person name="Spatafora J."/>
            <person name="Crous P."/>
            <person name="Grigoriev I."/>
        </authorList>
    </citation>
    <scope>NUCLEOTIDE SEQUENCE</scope>
    <source>
        <strain evidence="2">CBS 109.77</strain>
    </source>
</reference>
<sequence>MLGWPWPRGVAELLPWDEEAMQSNQVAHGALLRVLGVPSTPPRRSPLYLAPATAARAERCMSLSPCARNAVLPWMQRGFFDPFGRGGLSHCCGRRTKTRRLATAPQPHWPDFDRGVPGYCRPWHFHDHRPANNILCTTKIGGTVVIVDPAQGSACRFTHTAPFFCSSLGVWLWFAFDSFCGGFVPSCRHAEPSQSVCRRLSLRRRVHSQRRSRPPLAATLGVDVAMARCKTGLVAGAIRIRRRASRKQRKLARRRHHRRNLSRLSRASRLSPISSFHSGAEPGHVAVALCRFDYLFPQVWRLPSPPACQTRGDAVTASHEHQRASCSLGVRHLGFA</sequence>
<dbReference type="AlphaFoldDB" id="A0A6A6XXB9"/>
<evidence type="ECO:0000256" key="1">
    <source>
        <dbReference type="SAM" id="MobiDB-lite"/>
    </source>
</evidence>
<dbReference type="EMBL" id="MU001739">
    <property type="protein sequence ID" value="KAF2801029.1"/>
    <property type="molecule type" value="Genomic_DNA"/>
</dbReference>
<evidence type="ECO:0000313" key="2">
    <source>
        <dbReference type="EMBL" id="KAF2801029.1"/>
    </source>
</evidence>
<dbReference type="Proteomes" id="UP000799757">
    <property type="component" value="Unassembled WGS sequence"/>
</dbReference>
<proteinExistence type="predicted"/>
<accession>A0A6A6XXB9</accession>
<organism evidence="2 3">
    <name type="scientific">Melanomma pulvis-pyrius CBS 109.77</name>
    <dbReference type="NCBI Taxonomy" id="1314802"/>
    <lineage>
        <taxon>Eukaryota</taxon>
        <taxon>Fungi</taxon>
        <taxon>Dikarya</taxon>
        <taxon>Ascomycota</taxon>
        <taxon>Pezizomycotina</taxon>
        <taxon>Dothideomycetes</taxon>
        <taxon>Pleosporomycetidae</taxon>
        <taxon>Pleosporales</taxon>
        <taxon>Melanommataceae</taxon>
        <taxon>Melanomma</taxon>
    </lineage>
</organism>
<protein>
    <submittedName>
        <fullName evidence="2">Uncharacterized protein</fullName>
    </submittedName>
</protein>
<evidence type="ECO:0000313" key="3">
    <source>
        <dbReference type="Proteomes" id="UP000799757"/>
    </source>
</evidence>
<gene>
    <name evidence="2" type="ORF">K505DRAFT_43176</name>
</gene>
<keyword evidence="3" id="KW-1185">Reference proteome</keyword>
<name>A0A6A6XXB9_9PLEO</name>